<keyword evidence="1" id="KW-1133">Transmembrane helix</keyword>
<sequence>MPISLDEGFAGALGVEFGAGAQMADQLDRLGRALERRRDPLTRIGLDTYEAIREMAAALQAPPIFVTPVRVVNLGFLELMAGGTFVFAILIYLKLDQIWRSLGAVNVKLNQIGSYLSIQTSALLALMGDVAGLLRFASVITGYLSLISQILLAILGAIKLLIGATWRLSVEYVFDIGPNLRSIDLGDLILDLAALVGLMTAMAVLGGPAGAALLIFGIGALVAALGIHALAAALKELPEMSELAKLAGLLVLLSIFGGPAGVALLVLGVGALVAALGIAALAGALHLMPEGAADLMMWAAILVAVVAAVLLAFALLLTRGKAIVGVIVGVAASLVLLYGIAGALQLMPDNTGELVKSLILLGVGLVLLMHFFKNLKGDDLQNIALGLLALAGFLLLTAAAFRIFDETAIQAMEKMPALFEALNALAENIVAQQSNFETIAKGLIGIVLFVGLLGLALRLFPDDAAPAMEAMAQVFQQLTAIADKIVELADSGKLETVAAGLLGIVIFIGLLGLVLMLFDEQSIQAAFAIAAVAQSFASLATALASIDPANFWTIVGLLAALAATTLAVGLAAQIGGPHLSALAEVLRAMADLLNTVASNASRLAEALRNLPSISLPSLPSLPSISLPGMATGGPVNSTGPYMLHEGEYVLNPGQTRAMAEGGGVAGAPRADNSVSVGAVNITVSAQSVDEGSVPALGDEIVRQIASRLAELSRDDAFAQGVRAEAG</sequence>
<proteinExistence type="predicted"/>
<feature type="transmembrane region" description="Helical" evidence="1">
    <location>
        <begin position="323"/>
        <end position="347"/>
    </location>
</feature>
<feature type="transmembrane region" description="Helical" evidence="1">
    <location>
        <begin position="114"/>
        <end position="134"/>
    </location>
</feature>
<keyword evidence="1" id="KW-0812">Transmembrane</keyword>
<feature type="transmembrane region" description="Helical" evidence="1">
    <location>
        <begin position="384"/>
        <end position="404"/>
    </location>
</feature>
<dbReference type="AlphaFoldDB" id="A0A2S3UNL6"/>
<dbReference type="Proteomes" id="UP000236959">
    <property type="component" value="Unassembled WGS sequence"/>
</dbReference>
<evidence type="ECO:0000313" key="3">
    <source>
        <dbReference type="Proteomes" id="UP000236959"/>
    </source>
</evidence>
<feature type="transmembrane region" description="Helical" evidence="1">
    <location>
        <begin position="71"/>
        <end position="93"/>
    </location>
</feature>
<feature type="transmembrane region" description="Helical" evidence="1">
    <location>
        <begin position="295"/>
        <end position="317"/>
    </location>
</feature>
<evidence type="ECO:0000256" key="1">
    <source>
        <dbReference type="SAM" id="Phobius"/>
    </source>
</evidence>
<organism evidence="2 3">
    <name type="scientific">Roseibium marinum</name>
    <dbReference type="NCBI Taxonomy" id="281252"/>
    <lineage>
        <taxon>Bacteria</taxon>
        <taxon>Pseudomonadati</taxon>
        <taxon>Pseudomonadota</taxon>
        <taxon>Alphaproteobacteria</taxon>
        <taxon>Hyphomicrobiales</taxon>
        <taxon>Stappiaceae</taxon>
        <taxon>Roseibium</taxon>
    </lineage>
</organism>
<gene>
    <name evidence="2" type="ORF">CLV41_11093</name>
</gene>
<keyword evidence="1" id="KW-0472">Membrane</keyword>
<feature type="transmembrane region" description="Helical" evidence="1">
    <location>
        <begin position="552"/>
        <end position="572"/>
    </location>
</feature>
<feature type="transmembrane region" description="Helical" evidence="1">
    <location>
        <begin position="525"/>
        <end position="546"/>
    </location>
</feature>
<dbReference type="RefSeq" id="WP_103224248.1">
    <property type="nucleotide sequence ID" value="NZ_PPCN01000010.1"/>
</dbReference>
<name>A0A2S3UNL6_9HYPH</name>
<comment type="caution">
    <text evidence="2">The sequence shown here is derived from an EMBL/GenBank/DDBJ whole genome shotgun (WGS) entry which is preliminary data.</text>
</comment>
<feature type="transmembrane region" description="Helical" evidence="1">
    <location>
        <begin position="497"/>
        <end position="518"/>
    </location>
</feature>
<feature type="transmembrane region" description="Helical" evidence="1">
    <location>
        <begin position="442"/>
        <end position="460"/>
    </location>
</feature>
<keyword evidence="3" id="KW-1185">Reference proteome</keyword>
<feature type="transmembrane region" description="Helical" evidence="1">
    <location>
        <begin position="211"/>
        <end position="234"/>
    </location>
</feature>
<accession>A0A2S3UNL6</accession>
<dbReference type="EMBL" id="PPCN01000010">
    <property type="protein sequence ID" value="POF29089.1"/>
    <property type="molecule type" value="Genomic_DNA"/>
</dbReference>
<feature type="transmembrane region" description="Helical" evidence="1">
    <location>
        <begin position="183"/>
        <end position="205"/>
    </location>
</feature>
<evidence type="ECO:0000313" key="2">
    <source>
        <dbReference type="EMBL" id="POF29089.1"/>
    </source>
</evidence>
<feature type="transmembrane region" description="Helical" evidence="1">
    <location>
        <begin position="246"/>
        <end position="265"/>
    </location>
</feature>
<feature type="transmembrane region" description="Helical" evidence="1">
    <location>
        <begin position="140"/>
        <end position="162"/>
    </location>
</feature>
<reference evidence="2 3" key="1">
    <citation type="submission" date="2018-01" db="EMBL/GenBank/DDBJ databases">
        <title>Genomic Encyclopedia of Archaeal and Bacterial Type Strains, Phase II (KMG-II): from individual species to whole genera.</title>
        <authorList>
            <person name="Goeker M."/>
        </authorList>
    </citation>
    <scope>NUCLEOTIDE SEQUENCE [LARGE SCALE GENOMIC DNA]</scope>
    <source>
        <strain evidence="2 3">DSM 17023</strain>
    </source>
</reference>
<protein>
    <submittedName>
        <fullName evidence="2">Uncharacterized protein</fullName>
    </submittedName>
</protein>